<evidence type="ECO:0000256" key="1">
    <source>
        <dbReference type="ARBA" id="ARBA00004442"/>
    </source>
</evidence>
<feature type="signal peptide" evidence="4">
    <location>
        <begin position="1"/>
        <end position="26"/>
    </location>
</feature>
<evidence type="ECO:0000256" key="3">
    <source>
        <dbReference type="ARBA" id="ARBA00023237"/>
    </source>
</evidence>
<reference evidence="5 6" key="1">
    <citation type="submission" date="2017-11" db="EMBL/GenBank/DDBJ databases">
        <title>Infants hospitalized years apart are colonized by the same room-sourced microbial strains.</title>
        <authorList>
            <person name="Brooks B."/>
            <person name="Olm M.R."/>
            <person name="Firek B.A."/>
            <person name="Baker R."/>
            <person name="Thomas B.C."/>
            <person name="Morowitz M.J."/>
            <person name="Banfield J.F."/>
        </authorList>
    </citation>
    <scope>NUCLEOTIDE SEQUENCE [LARGE SCALE GENOMIC DNA]</scope>
    <source>
        <strain evidence="5">S2_009_000_R2_76</strain>
    </source>
</reference>
<keyword evidence="3" id="KW-0998">Cell outer membrane</keyword>
<accession>A0A2W5ETX5</accession>
<comment type="subcellular location">
    <subcellularLocation>
        <location evidence="1">Cell outer membrane</location>
    </subcellularLocation>
</comment>
<evidence type="ECO:0000313" key="6">
    <source>
        <dbReference type="Proteomes" id="UP000249645"/>
    </source>
</evidence>
<organism evidence="5 6">
    <name type="scientific">Pseudopedobacter saltans</name>
    <dbReference type="NCBI Taxonomy" id="151895"/>
    <lineage>
        <taxon>Bacteria</taxon>
        <taxon>Pseudomonadati</taxon>
        <taxon>Bacteroidota</taxon>
        <taxon>Sphingobacteriia</taxon>
        <taxon>Sphingobacteriales</taxon>
        <taxon>Sphingobacteriaceae</taxon>
        <taxon>Pseudopedobacter</taxon>
    </lineage>
</organism>
<protein>
    <submittedName>
        <fullName evidence="5">TonB-dependent receptor</fullName>
    </submittedName>
</protein>
<dbReference type="EMBL" id="QFOI01000298">
    <property type="protein sequence ID" value="PZP44800.1"/>
    <property type="molecule type" value="Genomic_DNA"/>
</dbReference>
<dbReference type="SUPFAM" id="SSF56935">
    <property type="entry name" value="Porins"/>
    <property type="match status" value="1"/>
</dbReference>
<evidence type="ECO:0000313" key="5">
    <source>
        <dbReference type="EMBL" id="PZP44800.1"/>
    </source>
</evidence>
<dbReference type="GO" id="GO:0009279">
    <property type="term" value="C:cell outer membrane"/>
    <property type="evidence" value="ECO:0007669"/>
    <property type="project" value="UniProtKB-SubCell"/>
</dbReference>
<keyword evidence="4" id="KW-0732">Signal</keyword>
<name>A0A2W5ETX5_9SPHI</name>
<keyword evidence="2" id="KW-0472">Membrane</keyword>
<dbReference type="AlphaFoldDB" id="A0A2W5ETX5"/>
<dbReference type="InterPro" id="IPR036942">
    <property type="entry name" value="Beta-barrel_TonB_sf"/>
</dbReference>
<dbReference type="Proteomes" id="UP000249645">
    <property type="component" value="Unassembled WGS sequence"/>
</dbReference>
<proteinExistence type="predicted"/>
<keyword evidence="5" id="KW-0675">Receptor</keyword>
<comment type="caution">
    <text evidence="5">The sequence shown here is derived from an EMBL/GenBank/DDBJ whole genome shotgun (WGS) entry which is preliminary data.</text>
</comment>
<gene>
    <name evidence="5" type="ORF">DI598_14080</name>
</gene>
<sequence length="852" mass="96405">MTRFKLRMFGSGVGAFLCLCHYQANAQIDTSNLRRDTLRKEQVEEIKNSIPVISLDESDADNSASSDGQTISSVLYGGRDPYFSNVYNFNAARFRIRGYDNSFTDTYINGISVTDASNGNTVWSLWSGLNPVMRDRASSFGLRPVDFTFGDIGGANYIDARASNQGKGLNVNYANTNRNFNHRIMGSYSTGVMKSGWAFTAAASYRYANEGYVKGTYFNGASYFLSIDKIINKHHTLSFTTFGTPTKNGMQSAVTQESIDLSGDKYYNPSWGYQNGKIRSANQRRVFQPYFILNHEWNIDSKSSLTTAVGYQFGNSIRTALDWYNAPDPRPDYYRNLPSYWAANGATTTADLLTEKWKTDESFRQIDWDHLYEVNRNSIMTVNGVSGKRSRYIIQDRYAATKHFTFNSFYTNKINEHVQLAAGISFNQQENRNYLKVNDLLGGDFWVNVNQFAERDFPNNSLANQYDVDNPNRIVRDGDKYGYDYAINNRIASTYLQSNFIFRHFDFFIGGTYSSTQIWREGNVRNGLFPNNSLGKSAMNTFINYAAKGGVTYKIDGRNYLYANAYFGTRAPFADNMFISPRNRNTLQDNISSEKIFSAEAGYILNWEKVKFRLNGFYTTSRNGMDVMSYYDDSYGSFVNFALSDIGKVYYGTEIGVEVPIYGGLTASAAANIGRYMYDKRQHAIITADNTAETINDATVYSKNFHLAQTPEEAYTVSLYYSGRHNWFAKLNGNYFAGMWESINPVRRTEAATVGLQPGTAQWNNVIDQQSLPSTYTVDLSGGKTVYVKAGKRRVPVSFSLGITNLTNNRKLISSGYEQLRYDYTNKTPATFPSKYYYSYGISYFASVGIQL</sequence>
<feature type="chain" id="PRO_5015959121" evidence="4">
    <location>
        <begin position="27"/>
        <end position="852"/>
    </location>
</feature>
<evidence type="ECO:0000256" key="2">
    <source>
        <dbReference type="ARBA" id="ARBA00023136"/>
    </source>
</evidence>
<evidence type="ECO:0000256" key="4">
    <source>
        <dbReference type="SAM" id="SignalP"/>
    </source>
</evidence>
<dbReference type="Gene3D" id="2.40.170.20">
    <property type="entry name" value="TonB-dependent receptor, beta-barrel domain"/>
    <property type="match status" value="1"/>
</dbReference>